<dbReference type="PANTHER" id="PTHR43156">
    <property type="entry name" value="STAGE II SPORULATION PROTEIN E-RELATED"/>
    <property type="match status" value="1"/>
</dbReference>
<dbReference type="Gene3D" id="2.60.40.2380">
    <property type="match status" value="1"/>
</dbReference>
<keyword evidence="5" id="KW-1185">Reference proteome</keyword>
<feature type="transmembrane region" description="Helical" evidence="2">
    <location>
        <begin position="242"/>
        <end position="263"/>
    </location>
</feature>
<evidence type="ECO:0000256" key="1">
    <source>
        <dbReference type="ARBA" id="ARBA00022801"/>
    </source>
</evidence>
<organism evidence="4 5">
    <name type="scientific">Leptospira ryugenii</name>
    <dbReference type="NCBI Taxonomy" id="1917863"/>
    <lineage>
        <taxon>Bacteria</taxon>
        <taxon>Pseudomonadati</taxon>
        <taxon>Spirochaetota</taxon>
        <taxon>Spirochaetia</taxon>
        <taxon>Leptospirales</taxon>
        <taxon>Leptospiraceae</taxon>
        <taxon>Leptospira</taxon>
    </lineage>
</organism>
<comment type="caution">
    <text evidence="4">The sequence shown here is derived from an EMBL/GenBank/DDBJ whole genome shotgun (WGS) entry which is preliminary data.</text>
</comment>
<gene>
    <name evidence="4" type="ORF">LPTSP4_14250</name>
</gene>
<accession>A0A2P2DZ66</accession>
<feature type="transmembrane region" description="Helical" evidence="2">
    <location>
        <begin position="207"/>
        <end position="230"/>
    </location>
</feature>
<protein>
    <submittedName>
        <fullName evidence="4">Stage II sporulation protein E</fullName>
    </submittedName>
</protein>
<dbReference type="Pfam" id="PF07695">
    <property type="entry name" value="7TMR-DISM_7TM"/>
    <property type="match status" value="1"/>
</dbReference>
<dbReference type="AlphaFoldDB" id="A0A2P2DZ66"/>
<dbReference type="Pfam" id="PF07696">
    <property type="entry name" value="7TMR-DISMED2"/>
    <property type="match status" value="1"/>
</dbReference>
<evidence type="ECO:0000259" key="3">
    <source>
        <dbReference type="PROSITE" id="PS51746"/>
    </source>
</evidence>
<feature type="transmembrane region" description="Helical" evidence="2">
    <location>
        <begin position="179"/>
        <end position="200"/>
    </location>
</feature>
<feature type="transmembrane region" description="Helical" evidence="2">
    <location>
        <begin position="361"/>
        <end position="382"/>
    </location>
</feature>
<dbReference type="EMBL" id="BFBB01000003">
    <property type="protein sequence ID" value="GBF49905.1"/>
    <property type="molecule type" value="Genomic_DNA"/>
</dbReference>
<dbReference type="InterPro" id="IPR052016">
    <property type="entry name" value="Bact_Sigma-Reg"/>
</dbReference>
<name>A0A2P2DZ66_9LEPT</name>
<feature type="transmembrane region" description="Helical" evidence="2">
    <location>
        <begin position="301"/>
        <end position="319"/>
    </location>
</feature>
<dbReference type="SUPFAM" id="SSF81606">
    <property type="entry name" value="PP2C-like"/>
    <property type="match status" value="1"/>
</dbReference>
<proteinExistence type="predicted"/>
<dbReference type="PROSITE" id="PS51746">
    <property type="entry name" value="PPM_2"/>
    <property type="match status" value="1"/>
</dbReference>
<dbReference type="Proteomes" id="UP000245133">
    <property type="component" value="Unassembled WGS sequence"/>
</dbReference>
<feature type="domain" description="PPM-type phosphatase" evidence="3">
    <location>
        <begin position="416"/>
        <end position="634"/>
    </location>
</feature>
<evidence type="ECO:0000313" key="4">
    <source>
        <dbReference type="EMBL" id="GBF49905.1"/>
    </source>
</evidence>
<evidence type="ECO:0000256" key="2">
    <source>
        <dbReference type="SAM" id="Phobius"/>
    </source>
</evidence>
<keyword evidence="1" id="KW-0378">Hydrolase</keyword>
<dbReference type="InterPro" id="IPR036457">
    <property type="entry name" value="PPM-type-like_dom_sf"/>
</dbReference>
<sequence length="637" mass="73152">MKRILLLFFICCASNISSETVFLEESQVKANIGKAIEYQILPTSASNLQMILNQESNWKQNDKITIHLPNVKETAWFRIQLEHAGKQPETFYLLFSSPVIDRYEVYYQNQGRWLQMVTGEQVFMKDKPLFSHIPTFPFTLTPGEKKTLYVKMESENPLFSFVSVYPSRSFLEYSKTSDIFFAAYFGAGALMFFYSLFLSYSLRYKQFFFYFFYLGSVILVTLFSTGFIQYIEIGTSHEWKNYLFPVSIYLTGIFGLLFTAEFLDLEKHGQTHYRINGAQIGLMLLLMPSILFIDIRTYIDTAVKIVILPILWGIYLSIYSIVKYPKRAENYLFFFALSSILIGAGINVTTIQGWVSPLAVASYSLPFGAAIMIMLLAIALMLRVSDFRKEYEDKQELDTQLKVAKKLQKDLLPKHRSHLKEFPIGFRYLPTSDIGGDFVQFLEDEKGIGIFLCDVSGHGIAAAMIASMTKVSLQLWADELDKPAKAAERIRLSLKENLSSHFLSAVFLYINPEKNIFKIANAGHHPVILLRSDKEPFYINSKGKAITEFIPLTLEEYESELPNEGKFVLYTDGVLEARDPSTNQLFGDERFKTLLMENMDLDPQSLCDRVIGEVFRFSKYKRADDDITIFAIDLKKK</sequence>
<dbReference type="GO" id="GO:0016791">
    <property type="term" value="F:phosphatase activity"/>
    <property type="evidence" value="ECO:0007669"/>
    <property type="project" value="TreeGrafter"/>
</dbReference>
<dbReference type="SMART" id="SM00331">
    <property type="entry name" value="PP2C_SIG"/>
    <property type="match status" value="1"/>
</dbReference>
<reference evidence="4 5" key="1">
    <citation type="submission" date="2018-02" db="EMBL/GenBank/DDBJ databases">
        <title>Novel Leptospira species isolated from soil and water in Japan.</title>
        <authorList>
            <person name="Nakao R."/>
            <person name="Masuzawa T."/>
        </authorList>
    </citation>
    <scope>NUCLEOTIDE SEQUENCE [LARGE SCALE GENOMIC DNA]</scope>
    <source>
        <strain evidence="4 5">YH101</strain>
    </source>
</reference>
<dbReference type="Pfam" id="PF07228">
    <property type="entry name" value="SpoIIE"/>
    <property type="match status" value="1"/>
</dbReference>
<dbReference type="OrthoDB" id="118142at2"/>
<keyword evidence="2" id="KW-0812">Transmembrane</keyword>
<dbReference type="PANTHER" id="PTHR43156:SF2">
    <property type="entry name" value="STAGE II SPORULATION PROTEIN E"/>
    <property type="match status" value="1"/>
</dbReference>
<keyword evidence="2" id="KW-0472">Membrane</keyword>
<dbReference type="RefSeq" id="WP_108975191.1">
    <property type="nucleotide sequence ID" value="NZ_BFBB01000003.1"/>
</dbReference>
<feature type="transmembrane region" description="Helical" evidence="2">
    <location>
        <begin position="275"/>
        <end position="295"/>
    </location>
</feature>
<dbReference type="Gene3D" id="3.60.40.10">
    <property type="entry name" value="PPM-type phosphatase domain"/>
    <property type="match status" value="1"/>
</dbReference>
<evidence type="ECO:0000313" key="5">
    <source>
        <dbReference type="Proteomes" id="UP000245133"/>
    </source>
</evidence>
<dbReference type="InterPro" id="IPR011623">
    <property type="entry name" value="7TMR_DISM_rcpt_extracell_dom1"/>
</dbReference>
<dbReference type="InterPro" id="IPR011622">
    <property type="entry name" value="7TMR_DISM_rcpt_extracell_dom2"/>
</dbReference>
<feature type="transmembrane region" description="Helical" evidence="2">
    <location>
        <begin position="331"/>
        <end position="355"/>
    </location>
</feature>
<keyword evidence="2" id="KW-1133">Transmembrane helix</keyword>
<dbReference type="InterPro" id="IPR001932">
    <property type="entry name" value="PPM-type_phosphatase-like_dom"/>
</dbReference>